<dbReference type="RefSeq" id="WP_027243155.1">
    <property type="nucleotide sequence ID" value="NZ_CP038927.1"/>
</dbReference>
<sequence>MINSEQAKGKLKIMANLKKIIAEYPEEYCLLLEEAYGAGMMSEGGHEAVEIMFQYTDLPGKKALDIGFGLGGVAFYLAERYQTKVTGIEINPWLAEEATRRCPQSLKDLVHFTAYQQPVFLPCEDDFFDVVYSKGVLTHLNDKLPLFKEIHRVLKPGGELVIDDWLSPVKGQWGERLQQMCDMENLTLFAETEKNYHDLLAAAGFSEIQTRDENKNYARYNQKIVDSLSRLEDKVGFDQRFGESALQETIDSYQLITDSITNNELLIRWFRSKV</sequence>
<comment type="pathway">
    <text evidence="4">Phospholipid metabolism.</text>
</comment>
<comment type="pathway">
    <text evidence="1">Lipid metabolism.</text>
</comment>
<name>A0AAC8VJE1_PISSA</name>
<feature type="domain" description="Methyltransferase type 11" evidence="5">
    <location>
        <begin position="64"/>
        <end position="162"/>
    </location>
</feature>
<dbReference type="InterPro" id="IPR029063">
    <property type="entry name" value="SAM-dependent_MTases_sf"/>
</dbReference>
<dbReference type="AlphaFoldDB" id="A0AAC8VJE1"/>
<dbReference type="CDD" id="cd02440">
    <property type="entry name" value="AdoMet_MTases"/>
    <property type="match status" value="1"/>
</dbReference>
<keyword evidence="3" id="KW-0808">Transferase</keyword>
<evidence type="ECO:0000256" key="4">
    <source>
        <dbReference type="ARBA" id="ARBA00025707"/>
    </source>
</evidence>
<organism evidence="6 7">
    <name type="scientific">Piscirickettsia salmonis</name>
    <dbReference type="NCBI Taxonomy" id="1238"/>
    <lineage>
        <taxon>Bacteria</taxon>
        <taxon>Pseudomonadati</taxon>
        <taxon>Pseudomonadota</taxon>
        <taxon>Gammaproteobacteria</taxon>
        <taxon>Thiotrichales</taxon>
        <taxon>Piscirickettsiaceae</taxon>
        <taxon>Piscirickettsia</taxon>
    </lineage>
</organism>
<dbReference type="SUPFAM" id="SSF53335">
    <property type="entry name" value="S-adenosyl-L-methionine-dependent methyltransferases"/>
    <property type="match status" value="1"/>
</dbReference>
<evidence type="ECO:0000256" key="2">
    <source>
        <dbReference type="ARBA" id="ARBA00022603"/>
    </source>
</evidence>
<accession>A0AAC8VJE1</accession>
<evidence type="ECO:0000256" key="3">
    <source>
        <dbReference type="ARBA" id="ARBA00022679"/>
    </source>
</evidence>
<dbReference type="Pfam" id="PF08241">
    <property type="entry name" value="Methyltransf_11"/>
    <property type="match status" value="1"/>
</dbReference>
<dbReference type="GO" id="GO:0032259">
    <property type="term" value="P:methylation"/>
    <property type="evidence" value="ECO:0007669"/>
    <property type="project" value="UniProtKB-KW"/>
</dbReference>
<dbReference type="PANTHER" id="PTHR44307">
    <property type="entry name" value="PHOSPHOETHANOLAMINE METHYLTRANSFERASE"/>
    <property type="match status" value="1"/>
</dbReference>
<reference evidence="6 7" key="1">
    <citation type="journal article" date="2014" name="Genome Announc.">
        <title>Comparative Genome Analysis of Two Isolates of the Fish Pathogen Piscirickettsia salmonis from Different Hosts Reveals Major Differences in Virulence-Associated Secretion Systems.</title>
        <authorList>
            <person name="Bohle H."/>
            <person name="Henriquez P."/>
            <person name="Grothusen H."/>
            <person name="Navas E."/>
            <person name="Sandoval A."/>
            <person name="Bustamante F."/>
            <person name="Bustos P."/>
            <person name="Mancilla M."/>
        </authorList>
    </citation>
    <scope>NUCLEOTIDE SEQUENCE [LARGE SCALE GENOMIC DNA]</scope>
    <source>
        <strain evidence="7">B1-32597</strain>
    </source>
</reference>
<dbReference type="Gene3D" id="3.40.50.150">
    <property type="entry name" value="Vaccinia Virus protein VP39"/>
    <property type="match status" value="1"/>
</dbReference>
<dbReference type="GO" id="GO:0008757">
    <property type="term" value="F:S-adenosylmethionine-dependent methyltransferase activity"/>
    <property type="evidence" value="ECO:0007669"/>
    <property type="project" value="InterPro"/>
</dbReference>
<proteinExistence type="predicted"/>
<dbReference type="InterPro" id="IPR013216">
    <property type="entry name" value="Methyltransf_11"/>
</dbReference>
<keyword evidence="2 6" id="KW-0489">Methyltransferase</keyword>
<evidence type="ECO:0000256" key="1">
    <source>
        <dbReference type="ARBA" id="ARBA00005189"/>
    </source>
</evidence>
<evidence type="ECO:0000259" key="5">
    <source>
        <dbReference type="Pfam" id="PF08241"/>
    </source>
</evidence>
<dbReference type="PANTHER" id="PTHR44307:SF2">
    <property type="entry name" value="PHOSPHOETHANOLAMINE METHYLTRANSFERASE ISOFORM X1"/>
    <property type="match status" value="1"/>
</dbReference>
<evidence type="ECO:0000313" key="6">
    <source>
        <dbReference type="EMBL" id="ALB23518.1"/>
    </source>
</evidence>
<protein>
    <submittedName>
        <fullName evidence="6">Methyltransferase</fullName>
    </submittedName>
</protein>
<dbReference type="EMBL" id="CP012508">
    <property type="protein sequence ID" value="ALB23518.1"/>
    <property type="molecule type" value="Genomic_DNA"/>
</dbReference>
<evidence type="ECO:0000313" key="7">
    <source>
        <dbReference type="Proteomes" id="UP000029558"/>
    </source>
</evidence>
<gene>
    <name evidence="6" type="ORF">KU39_2340</name>
</gene>
<dbReference type="Proteomes" id="UP000029558">
    <property type="component" value="Chromosome"/>
</dbReference>